<dbReference type="Gene3D" id="2.40.10.270">
    <property type="entry name" value="Bacteriophage SPP1 head-tail adaptor protein"/>
    <property type="match status" value="1"/>
</dbReference>
<dbReference type="InterPro" id="IPR008767">
    <property type="entry name" value="Phage_SPP1_head-tail_adaptor"/>
</dbReference>
<protein>
    <submittedName>
        <fullName evidence="1">Head-tail adaptor protein</fullName>
    </submittedName>
</protein>
<keyword evidence="2" id="KW-1185">Reference proteome</keyword>
<proteinExistence type="predicted"/>
<dbReference type="EMBL" id="JBHTHR010000016">
    <property type="protein sequence ID" value="MFD0800019.1"/>
    <property type="molecule type" value="Genomic_DNA"/>
</dbReference>
<organism evidence="1 2">
    <name type="scientific">Streptomonospora algeriensis</name>
    <dbReference type="NCBI Taxonomy" id="995084"/>
    <lineage>
        <taxon>Bacteria</taxon>
        <taxon>Bacillati</taxon>
        <taxon>Actinomycetota</taxon>
        <taxon>Actinomycetes</taxon>
        <taxon>Streptosporangiales</taxon>
        <taxon>Nocardiopsidaceae</taxon>
        <taxon>Streptomonospora</taxon>
    </lineage>
</organism>
<evidence type="ECO:0000313" key="2">
    <source>
        <dbReference type="Proteomes" id="UP001596956"/>
    </source>
</evidence>
<sequence>MRRGIGHRLNRVLTQRRPVGTPTGSGGKTTTWVTVGTVRCRVSQPSAAERVAARQQGAVHTQPVYCAPDADVRRGDELVDTDTGETWRVKAVIYPSVRVYLRADCELIQAEGDT</sequence>
<reference evidence="2" key="1">
    <citation type="journal article" date="2019" name="Int. J. Syst. Evol. Microbiol.">
        <title>The Global Catalogue of Microorganisms (GCM) 10K type strain sequencing project: providing services to taxonomists for standard genome sequencing and annotation.</title>
        <authorList>
            <consortium name="The Broad Institute Genomics Platform"/>
            <consortium name="The Broad Institute Genome Sequencing Center for Infectious Disease"/>
            <person name="Wu L."/>
            <person name="Ma J."/>
        </authorList>
    </citation>
    <scope>NUCLEOTIDE SEQUENCE [LARGE SCALE GENOMIC DNA]</scope>
    <source>
        <strain evidence="2">CCUG 63369</strain>
    </source>
</reference>
<dbReference type="Pfam" id="PF05521">
    <property type="entry name" value="Phage_HCP"/>
    <property type="match status" value="1"/>
</dbReference>
<evidence type="ECO:0000313" key="1">
    <source>
        <dbReference type="EMBL" id="MFD0800019.1"/>
    </source>
</evidence>
<dbReference type="Proteomes" id="UP001596956">
    <property type="component" value="Unassembled WGS sequence"/>
</dbReference>
<name>A0ABW3BAD0_9ACTN</name>
<comment type="caution">
    <text evidence="1">The sequence shown here is derived from an EMBL/GenBank/DDBJ whole genome shotgun (WGS) entry which is preliminary data.</text>
</comment>
<accession>A0ABW3BAD0</accession>
<gene>
    <name evidence="1" type="ORF">ACFQZU_01630</name>
</gene>
<dbReference type="InterPro" id="IPR038666">
    <property type="entry name" value="SSP1_head-tail_sf"/>
</dbReference>